<comment type="caution">
    <text evidence="5">The sequence shown here is derived from an EMBL/GenBank/DDBJ whole genome shotgun (WGS) entry which is preliminary data.</text>
</comment>
<keyword evidence="3" id="KW-0812">Transmembrane</keyword>
<evidence type="ECO:0000259" key="4">
    <source>
        <dbReference type="PROSITE" id="PS50026"/>
    </source>
</evidence>
<keyword evidence="1" id="KW-1015">Disulfide bond</keyword>
<feature type="region of interest" description="Disordered" evidence="2">
    <location>
        <begin position="1"/>
        <end position="249"/>
    </location>
</feature>
<dbReference type="PROSITE" id="PS01186">
    <property type="entry name" value="EGF_2"/>
    <property type="match status" value="1"/>
</dbReference>
<feature type="compositionally biased region" description="Basic and acidic residues" evidence="2">
    <location>
        <begin position="279"/>
        <end position="293"/>
    </location>
</feature>
<dbReference type="EMBL" id="JAPUFD010000004">
    <property type="protein sequence ID" value="MDI1486996.1"/>
    <property type="molecule type" value="Genomic_DNA"/>
</dbReference>
<accession>A0AA43QI64</accession>
<proteinExistence type="predicted"/>
<feature type="disulfide bond" evidence="1">
    <location>
        <begin position="424"/>
        <end position="433"/>
    </location>
</feature>
<evidence type="ECO:0000313" key="5">
    <source>
        <dbReference type="EMBL" id="MDI1486996.1"/>
    </source>
</evidence>
<feature type="compositionally biased region" description="Low complexity" evidence="2">
    <location>
        <begin position="302"/>
        <end position="315"/>
    </location>
</feature>
<dbReference type="InterPro" id="IPR000742">
    <property type="entry name" value="EGF"/>
</dbReference>
<sequence>MSDAARSSYASSHIPTESWGEGPPQYYMGTGIEEEEEEEEEEGRGQRSPDSSGRQSQASSFSESSNLVKGPPRSKPLQPFMEPIESGDESASQSSNGHHRGMRELDWQAKQDERFRSGFGGGPPGTDPIGRHNFKGRGNLYPYSGYESDATFLDSPRSTSPPPMPKAFAQQNTSQSYLGSPSPTGSPLDPRVGQILGHLEKGGALASSRTASPGSVHTSFNEKSVKRPPPLNLESPGRQPGRGSASSLPELIRRATRLASNLDRGKTASRVGMLDVLNKKDMERQANSEKASRDGSISDMLAAFPSPTPTSSTAPHKPAHLKSPSPHGKSNLSRTQTINYGSSRSRTPQIYRGRRCCGMPLWAFILVLIIILLLIAAAVVIPVTLIVVPRQNGASPTTDSCKSSHTCHNGGTSLVISKKCQCVCSDGFTGSTCDTAPEGDCAGTTIAGPGTSVSYHNATVGNSLPRLLSAANTNYSIPLSGWKLAAQFSNNNLSCTSENALVTFNQQSEKQRRTLSDLLSPPSQPQSLPLLRRFFAIIHPSPSSVNQKNDDNPTQTLTGRSSAQSSNGIVFAQGSSPGSSSESTSSSSPQPSSTTTSSSSSSSSNTQTITASTLDFARTAILFIFAETSDLGATTTAMTHLASILGTGKIGEKFDASQNSAGGNVTVDLEEFTVGFGNGTFYGGKATH</sequence>
<feature type="compositionally biased region" description="Low complexity" evidence="2">
    <location>
        <begin position="48"/>
        <end position="65"/>
    </location>
</feature>
<feature type="compositionally biased region" description="Polar residues" evidence="2">
    <location>
        <begin position="169"/>
        <end position="185"/>
    </location>
</feature>
<feature type="region of interest" description="Disordered" evidence="2">
    <location>
        <begin position="541"/>
        <end position="606"/>
    </location>
</feature>
<gene>
    <name evidence="5" type="ORF">OHK93_006258</name>
</gene>
<keyword evidence="3" id="KW-1133">Transmembrane helix</keyword>
<feature type="compositionally biased region" description="Polar residues" evidence="2">
    <location>
        <begin position="328"/>
        <end position="345"/>
    </location>
</feature>
<feature type="region of interest" description="Disordered" evidence="2">
    <location>
        <begin position="279"/>
        <end position="345"/>
    </location>
</feature>
<dbReference type="PROSITE" id="PS50026">
    <property type="entry name" value="EGF_3"/>
    <property type="match status" value="1"/>
</dbReference>
<evidence type="ECO:0000313" key="6">
    <source>
        <dbReference type="Proteomes" id="UP001161017"/>
    </source>
</evidence>
<feature type="compositionally biased region" description="Polar residues" evidence="2">
    <location>
        <begin position="207"/>
        <end position="222"/>
    </location>
</feature>
<dbReference type="CDD" id="cd00054">
    <property type="entry name" value="EGF_CA"/>
    <property type="match status" value="1"/>
</dbReference>
<dbReference type="AlphaFoldDB" id="A0AA43QI64"/>
<comment type="caution">
    <text evidence="1">Lacks conserved residue(s) required for the propagation of feature annotation.</text>
</comment>
<evidence type="ECO:0000256" key="2">
    <source>
        <dbReference type="SAM" id="MobiDB-lite"/>
    </source>
</evidence>
<organism evidence="5 6">
    <name type="scientific">Ramalina farinacea</name>
    <dbReference type="NCBI Taxonomy" id="258253"/>
    <lineage>
        <taxon>Eukaryota</taxon>
        <taxon>Fungi</taxon>
        <taxon>Dikarya</taxon>
        <taxon>Ascomycota</taxon>
        <taxon>Pezizomycotina</taxon>
        <taxon>Lecanoromycetes</taxon>
        <taxon>OSLEUM clade</taxon>
        <taxon>Lecanoromycetidae</taxon>
        <taxon>Lecanorales</taxon>
        <taxon>Lecanorineae</taxon>
        <taxon>Ramalinaceae</taxon>
        <taxon>Ramalina</taxon>
    </lineage>
</organism>
<keyword evidence="3" id="KW-0472">Membrane</keyword>
<dbReference type="PROSITE" id="PS00022">
    <property type="entry name" value="EGF_1"/>
    <property type="match status" value="1"/>
</dbReference>
<keyword evidence="1" id="KW-0245">EGF-like domain</keyword>
<protein>
    <recommendedName>
        <fullName evidence="4">EGF-like domain-containing protein</fullName>
    </recommendedName>
</protein>
<feature type="compositionally biased region" description="Polar residues" evidence="2">
    <location>
        <begin position="541"/>
        <end position="568"/>
    </location>
</feature>
<name>A0AA43QI64_9LECA</name>
<dbReference type="Proteomes" id="UP001161017">
    <property type="component" value="Unassembled WGS sequence"/>
</dbReference>
<feature type="domain" description="EGF-like" evidence="4">
    <location>
        <begin position="397"/>
        <end position="434"/>
    </location>
</feature>
<feature type="compositionally biased region" description="Acidic residues" evidence="2">
    <location>
        <begin position="32"/>
        <end position="42"/>
    </location>
</feature>
<feature type="transmembrane region" description="Helical" evidence="3">
    <location>
        <begin position="361"/>
        <end position="388"/>
    </location>
</feature>
<evidence type="ECO:0000256" key="3">
    <source>
        <dbReference type="SAM" id="Phobius"/>
    </source>
</evidence>
<feature type="compositionally biased region" description="Low complexity" evidence="2">
    <location>
        <begin position="575"/>
        <end position="606"/>
    </location>
</feature>
<keyword evidence="6" id="KW-1185">Reference proteome</keyword>
<dbReference type="PANTHER" id="PTHR17178:SF0">
    <property type="entry name" value="SERGLYCIN"/>
    <property type="match status" value="1"/>
</dbReference>
<feature type="compositionally biased region" description="Basic and acidic residues" evidence="2">
    <location>
        <begin position="102"/>
        <end position="116"/>
    </location>
</feature>
<evidence type="ECO:0000256" key="1">
    <source>
        <dbReference type="PROSITE-ProRule" id="PRU00076"/>
    </source>
</evidence>
<dbReference type="PANTHER" id="PTHR17178">
    <property type="entry name" value="SECRETORY GRANULE PROTEOGLYCAN CORE PROTEIN"/>
    <property type="match status" value="1"/>
</dbReference>
<dbReference type="Gene3D" id="2.10.25.10">
    <property type="entry name" value="Laminin"/>
    <property type="match status" value="1"/>
</dbReference>
<reference evidence="5" key="1">
    <citation type="journal article" date="2023" name="Genome Biol. Evol.">
        <title>First Whole Genome Sequence and Flow Cytometry Genome Size Data for the Lichen-Forming Fungus Ramalina farinacea (Ascomycota).</title>
        <authorList>
            <person name="Llewellyn T."/>
            <person name="Mian S."/>
            <person name="Hill R."/>
            <person name="Leitch I.J."/>
            <person name="Gaya E."/>
        </authorList>
    </citation>
    <scope>NUCLEOTIDE SEQUENCE</scope>
    <source>
        <strain evidence="5">LIQ254RAFAR</strain>
    </source>
</reference>